<dbReference type="Pfam" id="PF10306">
    <property type="entry name" value="FLILHELTA"/>
    <property type="match status" value="1"/>
</dbReference>
<evidence type="ECO:0000313" key="3">
    <source>
        <dbReference type="Proteomes" id="UP000567179"/>
    </source>
</evidence>
<keyword evidence="1" id="KW-1133">Transmembrane helix</keyword>
<feature type="transmembrane region" description="Helical" evidence="1">
    <location>
        <begin position="30"/>
        <end position="51"/>
    </location>
</feature>
<reference evidence="2 3" key="1">
    <citation type="journal article" date="2020" name="ISME J.">
        <title>Uncovering the hidden diversity of litter-decomposition mechanisms in mushroom-forming fungi.</title>
        <authorList>
            <person name="Floudas D."/>
            <person name="Bentzer J."/>
            <person name="Ahren D."/>
            <person name="Johansson T."/>
            <person name="Persson P."/>
            <person name="Tunlid A."/>
        </authorList>
    </citation>
    <scope>NUCLEOTIDE SEQUENCE [LARGE SCALE GENOMIC DNA]</scope>
    <source>
        <strain evidence="2 3">CBS 101986</strain>
    </source>
</reference>
<protein>
    <submittedName>
        <fullName evidence="2">Uncharacterized protein</fullName>
    </submittedName>
</protein>
<evidence type="ECO:0000313" key="2">
    <source>
        <dbReference type="EMBL" id="KAF5322142.1"/>
    </source>
</evidence>
<sequence length="155" mass="16842">MSSPPSSRFARYRQTLAAVSARTGTPLPSLILSFGILHEVTAVVPLIGIFYGARSLGVGERVISAILEDESMQQPSSDASRGMGWARQKVKLWMEEGDRWAIRVGRRYGVFGYEKRAPGTVDDIEEMAHASGHIAGDVANAIFAYGATKIFLNVV</sequence>
<dbReference type="Proteomes" id="UP000567179">
    <property type="component" value="Unassembled WGS sequence"/>
</dbReference>
<name>A0A8H5BF28_9AGAR</name>
<proteinExistence type="predicted"/>
<accession>A0A8H5BF28</accession>
<dbReference type="InterPro" id="IPR018811">
    <property type="entry name" value="MRX11"/>
</dbReference>
<organism evidence="2 3">
    <name type="scientific">Psilocybe cf. subviscida</name>
    <dbReference type="NCBI Taxonomy" id="2480587"/>
    <lineage>
        <taxon>Eukaryota</taxon>
        <taxon>Fungi</taxon>
        <taxon>Dikarya</taxon>
        <taxon>Basidiomycota</taxon>
        <taxon>Agaricomycotina</taxon>
        <taxon>Agaricomycetes</taxon>
        <taxon>Agaricomycetidae</taxon>
        <taxon>Agaricales</taxon>
        <taxon>Agaricineae</taxon>
        <taxon>Strophariaceae</taxon>
        <taxon>Psilocybe</taxon>
    </lineage>
</organism>
<gene>
    <name evidence="2" type="ORF">D9619_001654</name>
</gene>
<comment type="caution">
    <text evidence="2">The sequence shown here is derived from an EMBL/GenBank/DDBJ whole genome shotgun (WGS) entry which is preliminary data.</text>
</comment>
<keyword evidence="1" id="KW-0472">Membrane</keyword>
<evidence type="ECO:0000256" key="1">
    <source>
        <dbReference type="SAM" id="Phobius"/>
    </source>
</evidence>
<dbReference type="EMBL" id="JAACJJ010000028">
    <property type="protein sequence ID" value="KAF5322142.1"/>
    <property type="molecule type" value="Genomic_DNA"/>
</dbReference>
<dbReference type="OrthoDB" id="5580261at2759"/>
<keyword evidence="3" id="KW-1185">Reference proteome</keyword>
<dbReference type="AlphaFoldDB" id="A0A8H5BF28"/>
<keyword evidence="1" id="KW-0812">Transmembrane</keyword>